<sequence>MRLAAFLLPLTLRGCALLVAALALLLPVQARAEGQVALYASPSTRAYLPGVGGSHDALLGPWRRLLQGRGHVFRELHSPEELAALKPQDVLVLPSTVALSAAERGALLRFRDIGGQLLTTWSTGARDVGGQWMGHGFLRELTGVDVTGEIEPTSNRRFLIPYGDTPVNREVPAGRRIWLGELAERPLALKGGVEAAAYLDWARTVLQPNSHSSAIVYDEGGARPGRRVVFGYAETAWSFQPGDFEALADQALRWLLRRPSVHLAAWPNGTRAAQLIEMDTEEGFANAIHFAELLEQIQASGTFYCLTSEVRKQADLVKRLARHHEIGFHGEVHYGFKDLPRDKQQRRLKRMLDEMRGALGAKGDWVAGVGRGFRAPTESYDETTEALLMALGLQHHTADPSRSADRLPVFAGSPDPARALVVLPRGQLDDLNYMDLKLTPAQVGAALVGEYEFNLRLGGLGLLSVHSQNFADTDQLLNRPTHSTLMTQAVEILTRHIGPRHQQAWIATGGAIADWWRQRQRARLDARMPDANTLELQVSVSGNAPVSGLTLLVGHRSANQAPRLQASAPPGGTGAAQLRRIDRFSSALVFPALPPGRHSLRLSFP</sequence>
<evidence type="ECO:0000313" key="4">
    <source>
        <dbReference type="Proteomes" id="UP001057498"/>
    </source>
</evidence>
<feature type="domain" description="NodB homology" evidence="2">
    <location>
        <begin position="290"/>
        <end position="394"/>
    </location>
</feature>
<proteinExistence type="predicted"/>
<accession>A0ABM7YLV3</accession>
<evidence type="ECO:0000256" key="1">
    <source>
        <dbReference type="SAM" id="SignalP"/>
    </source>
</evidence>
<protein>
    <recommendedName>
        <fullName evidence="2">NodB homology domain-containing protein</fullName>
    </recommendedName>
</protein>
<evidence type="ECO:0000313" key="3">
    <source>
        <dbReference type="EMBL" id="BDI05372.1"/>
    </source>
</evidence>
<keyword evidence="1" id="KW-0732">Signal</keyword>
<dbReference type="InterPro" id="IPR011330">
    <property type="entry name" value="Glyco_hydro/deAcase_b/a-brl"/>
</dbReference>
<dbReference type="Proteomes" id="UP001057498">
    <property type="component" value="Chromosome"/>
</dbReference>
<keyword evidence="4" id="KW-1185">Reference proteome</keyword>
<dbReference type="Gene3D" id="3.20.20.370">
    <property type="entry name" value="Glycoside hydrolase/deacetylase"/>
    <property type="match status" value="1"/>
</dbReference>
<gene>
    <name evidence="3" type="ORF">CATMQ487_23420</name>
</gene>
<name>A0ABM7YLV3_9BURK</name>
<dbReference type="RefSeq" id="WP_251973411.1">
    <property type="nucleotide sequence ID" value="NZ_AP025730.1"/>
</dbReference>
<dbReference type="SUPFAM" id="SSF88713">
    <property type="entry name" value="Glycoside hydrolase/deacetylase"/>
    <property type="match status" value="1"/>
</dbReference>
<dbReference type="EMBL" id="AP025730">
    <property type="protein sequence ID" value="BDI05372.1"/>
    <property type="molecule type" value="Genomic_DNA"/>
</dbReference>
<dbReference type="Pfam" id="PF01522">
    <property type="entry name" value="Polysacc_deac_1"/>
    <property type="match status" value="1"/>
</dbReference>
<feature type="chain" id="PRO_5046023240" description="NodB homology domain-containing protein" evidence="1">
    <location>
        <begin position="33"/>
        <end position="605"/>
    </location>
</feature>
<evidence type="ECO:0000259" key="2">
    <source>
        <dbReference type="Pfam" id="PF01522"/>
    </source>
</evidence>
<feature type="signal peptide" evidence="1">
    <location>
        <begin position="1"/>
        <end position="32"/>
    </location>
</feature>
<reference evidence="3" key="1">
    <citation type="submission" date="2022-04" db="EMBL/GenBank/DDBJ databases">
        <title>Whole genome sequence of Sphaerotilus sp. FB-5.</title>
        <authorList>
            <person name="Takeda M."/>
            <person name="Narihara S."/>
            <person name="Akimoto M."/>
            <person name="Akimoto R."/>
            <person name="Nishiyashiki S."/>
            <person name="Murakami T."/>
        </authorList>
    </citation>
    <scope>NUCLEOTIDE SEQUENCE</scope>
    <source>
        <strain evidence="3">FB-5</strain>
    </source>
</reference>
<dbReference type="InterPro" id="IPR002509">
    <property type="entry name" value="NODB_dom"/>
</dbReference>
<dbReference type="InterPro" id="IPR029062">
    <property type="entry name" value="Class_I_gatase-like"/>
</dbReference>
<organism evidence="3 4">
    <name type="scientific">Sphaerotilus microaerophilus</name>
    <dbReference type="NCBI Taxonomy" id="2914710"/>
    <lineage>
        <taxon>Bacteria</taxon>
        <taxon>Pseudomonadati</taxon>
        <taxon>Pseudomonadota</taxon>
        <taxon>Betaproteobacteria</taxon>
        <taxon>Burkholderiales</taxon>
        <taxon>Sphaerotilaceae</taxon>
        <taxon>Sphaerotilus</taxon>
    </lineage>
</organism>
<dbReference type="Gene3D" id="3.40.50.880">
    <property type="match status" value="1"/>
</dbReference>